<sequence>MIRSQFVPLFFLSLFFLLSPFADSLFPQINGILPIRRSQMNKILDDDKTVDEKQKDNSGNGEKTGAENDNEPKAAFWENAIGPFLFVFENMDKRDRRSIWMPMIKELNRMRREQMGRKFEGLTWDERLTDKVRLFSFTEIRPLSVVIKRPTDGVAPNLLQGFQTLFSALIWQNVSCDRFGECRVAPSERRIPGELIDSKERRIGCNARIYKGTDRRELRFAAVCATDRSTAGDGKDNLRFELFRLNDLQNVRLREKLRWEAVDTFGKGVTEEKRRSDQPKNVRPSSAFRPAVTVQSADIVRVRADAIVDPLKGSLFAALLQSPAEETTEKVLGAKSILDLLELEDDEEEEGKGMALISKANVRRQLRGMAQLLEEESAKGNGTEEKRGAGERAARAKQQLEHWLQALKVPQTFAALRAEAERWRQRKSATAGADQRILAQGGAALKEKLRELAQRRGAGDALVAGDAIATDAFEINDKYYAKAIIHTVPPTDLLTQRDSEKLADCFRRSLEIASSRGFSSVAFPEMLAKNASERDKERAAQIGVEAVAKWMAKHPKGKVNSVIFVVQQNNKHMLEQYQQLVEQKFGNKN</sequence>
<dbReference type="Pfam" id="PF01661">
    <property type="entry name" value="Macro"/>
    <property type="match status" value="1"/>
</dbReference>
<proteinExistence type="predicted"/>
<keyword evidence="5" id="KW-1185">Reference proteome</keyword>
<organism evidence="4 5">
    <name type="scientific">Heterodera trifolii</name>
    <dbReference type="NCBI Taxonomy" id="157864"/>
    <lineage>
        <taxon>Eukaryota</taxon>
        <taxon>Metazoa</taxon>
        <taxon>Ecdysozoa</taxon>
        <taxon>Nematoda</taxon>
        <taxon>Chromadorea</taxon>
        <taxon>Rhabditida</taxon>
        <taxon>Tylenchina</taxon>
        <taxon>Tylenchomorpha</taxon>
        <taxon>Tylenchoidea</taxon>
        <taxon>Heteroderidae</taxon>
        <taxon>Heteroderinae</taxon>
        <taxon>Heterodera</taxon>
    </lineage>
</organism>
<comment type="caution">
    <text evidence="4">The sequence shown here is derived from an EMBL/GenBank/DDBJ whole genome shotgun (WGS) entry which is preliminary data.</text>
</comment>
<dbReference type="PANTHER" id="PTHR11106">
    <property type="entry name" value="GANGLIOSIDE INDUCED DIFFERENTIATION ASSOCIATED PROTEIN 2-RELATED"/>
    <property type="match status" value="1"/>
</dbReference>
<dbReference type="AlphaFoldDB" id="A0ABD2JD90"/>
<feature type="region of interest" description="Disordered" evidence="1">
    <location>
        <begin position="269"/>
        <end position="288"/>
    </location>
</feature>
<evidence type="ECO:0000256" key="2">
    <source>
        <dbReference type="SAM" id="SignalP"/>
    </source>
</evidence>
<name>A0ABD2JD90_9BILA</name>
<evidence type="ECO:0000313" key="4">
    <source>
        <dbReference type="EMBL" id="KAL3088596.1"/>
    </source>
</evidence>
<gene>
    <name evidence="4" type="ORF">niasHT_023214</name>
</gene>
<dbReference type="Proteomes" id="UP001620626">
    <property type="component" value="Unassembled WGS sequence"/>
</dbReference>
<feature type="signal peptide" evidence="2">
    <location>
        <begin position="1"/>
        <end position="24"/>
    </location>
</feature>
<dbReference type="SUPFAM" id="SSF52949">
    <property type="entry name" value="Macro domain-like"/>
    <property type="match status" value="1"/>
</dbReference>
<dbReference type="InterPro" id="IPR043472">
    <property type="entry name" value="Macro_dom-like"/>
</dbReference>
<feature type="chain" id="PRO_5044879185" description="Macro domain-containing protein" evidence="2">
    <location>
        <begin position="25"/>
        <end position="589"/>
    </location>
</feature>
<dbReference type="PANTHER" id="PTHR11106:SF27">
    <property type="entry name" value="MACRO DOMAIN-CONTAINING PROTEIN"/>
    <property type="match status" value="1"/>
</dbReference>
<protein>
    <recommendedName>
        <fullName evidence="3">Macro domain-containing protein</fullName>
    </recommendedName>
</protein>
<evidence type="ECO:0000259" key="3">
    <source>
        <dbReference type="PROSITE" id="PS51154"/>
    </source>
</evidence>
<reference evidence="4 5" key="1">
    <citation type="submission" date="2024-10" db="EMBL/GenBank/DDBJ databases">
        <authorList>
            <person name="Kim D."/>
        </authorList>
    </citation>
    <scope>NUCLEOTIDE SEQUENCE [LARGE SCALE GENOMIC DNA]</scope>
    <source>
        <strain evidence="4">BH-2024</strain>
    </source>
</reference>
<feature type="compositionally biased region" description="Basic and acidic residues" evidence="1">
    <location>
        <begin position="269"/>
        <end position="280"/>
    </location>
</feature>
<feature type="region of interest" description="Disordered" evidence="1">
    <location>
        <begin position="46"/>
        <end position="71"/>
    </location>
</feature>
<dbReference type="Gene3D" id="3.40.220.10">
    <property type="entry name" value="Leucine Aminopeptidase, subunit E, domain 1"/>
    <property type="match status" value="1"/>
</dbReference>
<evidence type="ECO:0000256" key="1">
    <source>
        <dbReference type="SAM" id="MobiDB-lite"/>
    </source>
</evidence>
<dbReference type="PROSITE" id="PS51154">
    <property type="entry name" value="MACRO"/>
    <property type="match status" value="1"/>
</dbReference>
<feature type="compositionally biased region" description="Basic and acidic residues" evidence="1">
    <location>
        <begin position="46"/>
        <end position="56"/>
    </location>
</feature>
<dbReference type="InterPro" id="IPR002589">
    <property type="entry name" value="Macro_dom"/>
</dbReference>
<keyword evidence="2" id="KW-0732">Signal</keyword>
<evidence type="ECO:0000313" key="5">
    <source>
        <dbReference type="Proteomes" id="UP001620626"/>
    </source>
</evidence>
<dbReference type="EMBL" id="JBICBT010000998">
    <property type="protein sequence ID" value="KAL3088596.1"/>
    <property type="molecule type" value="Genomic_DNA"/>
</dbReference>
<accession>A0ABD2JD90</accession>
<feature type="domain" description="Macro" evidence="3">
    <location>
        <begin position="279"/>
        <end position="585"/>
    </location>
</feature>